<dbReference type="RefSeq" id="WP_209646979.1">
    <property type="nucleotide sequence ID" value="NZ_JAGINW010000001.1"/>
</dbReference>
<dbReference type="SUPFAM" id="SSF56601">
    <property type="entry name" value="beta-lactamase/transpeptidase-like"/>
    <property type="match status" value="1"/>
</dbReference>
<dbReference type="PANTHER" id="PTHR46825">
    <property type="entry name" value="D-ALANYL-D-ALANINE-CARBOXYPEPTIDASE/ENDOPEPTIDASE AMPH"/>
    <property type="match status" value="1"/>
</dbReference>
<evidence type="ECO:0000313" key="4">
    <source>
        <dbReference type="Proteomes" id="UP001519332"/>
    </source>
</evidence>
<keyword evidence="4" id="KW-1185">Reference proteome</keyword>
<evidence type="ECO:0000256" key="1">
    <source>
        <dbReference type="SAM" id="SignalP"/>
    </source>
</evidence>
<keyword evidence="3" id="KW-0645">Protease</keyword>
<comment type="caution">
    <text evidence="3">The sequence shown here is derived from an EMBL/GenBank/DDBJ whole genome shotgun (WGS) entry which is preliminary data.</text>
</comment>
<sequence>MNVRTATAAALIIAALAGASPAIAAPLRTAHSCEAARPLDTTALQVAIAGLLSADVTAALVRATGPDGCWESTAGTVDRRTGAAVPQEARFRIGSVTKVFTAVVVLQLVAEHRIELDGAVQRYLPGLLAQGYPTVTVRQLLNHTSGLPSPVISDESVEYQVAHRFDSWTPQQYVDAAFKQEREFDPGTKQQYRNIGYIIAGMLIEKVTGNSYEHEVRDRVIRPLRLTGTSVPGDDPGLCGPHVHGYQVMSDGTLRDVTRWNQSFGWAASAIISTTRDLDVFTEALLGGRLLAPEVQRELFIVPAVPDVSGKAASYSVALQRFKLPGVGEVWGKSGSRYGYLAGIGGTVDGTRRLAYGMTANDARNGDNPTPITQRIVLAGMTLSARA</sequence>
<protein>
    <submittedName>
        <fullName evidence="3">D-alanyl-D-alanine carboxypeptidase</fullName>
        <ecNumber evidence="3">3.4.16.4</ecNumber>
    </submittedName>
</protein>
<gene>
    <name evidence="3" type="ORF">JOF56_010742</name>
</gene>
<dbReference type="InterPro" id="IPR001466">
    <property type="entry name" value="Beta-lactam-related"/>
</dbReference>
<organism evidence="3 4">
    <name type="scientific">Kibdelosporangium banguiense</name>
    <dbReference type="NCBI Taxonomy" id="1365924"/>
    <lineage>
        <taxon>Bacteria</taxon>
        <taxon>Bacillati</taxon>
        <taxon>Actinomycetota</taxon>
        <taxon>Actinomycetes</taxon>
        <taxon>Pseudonocardiales</taxon>
        <taxon>Pseudonocardiaceae</taxon>
        <taxon>Kibdelosporangium</taxon>
    </lineage>
</organism>
<accession>A0ABS4U131</accession>
<dbReference type="PANTHER" id="PTHR46825:SF7">
    <property type="entry name" value="D-ALANYL-D-ALANINE CARBOXYPEPTIDASE"/>
    <property type="match status" value="1"/>
</dbReference>
<dbReference type="GO" id="GO:0009002">
    <property type="term" value="F:serine-type D-Ala-D-Ala carboxypeptidase activity"/>
    <property type="evidence" value="ECO:0007669"/>
    <property type="project" value="UniProtKB-EC"/>
</dbReference>
<feature type="chain" id="PRO_5045795835" evidence="1">
    <location>
        <begin position="25"/>
        <end position="387"/>
    </location>
</feature>
<feature type="domain" description="Beta-lactamase-related" evidence="2">
    <location>
        <begin position="74"/>
        <end position="369"/>
    </location>
</feature>
<reference evidence="3 4" key="1">
    <citation type="submission" date="2021-03" db="EMBL/GenBank/DDBJ databases">
        <title>Sequencing the genomes of 1000 actinobacteria strains.</title>
        <authorList>
            <person name="Klenk H.-P."/>
        </authorList>
    </citation>
    <scope>NUCLEOTIDE SEQUENCE [LARGE SCALE GENOMIC DNA]</scope>
    <source>
        <strain evidence="3 4">DSM 46670</strain>
    </source>
</reference>
<keyword evidence="1" id="KW-0732">Signal</keyword>
<dbReference type="InterPro" id="IPR050491">
    <property type="entry name" value="AmpC-like"/>
</dbReference>
<dbReference type="Pfam" id="PF00144">
    <property type="entry name" value="Beta-lactamase"/>
    <property type="match status" value="1"/>
</dbReference>
<keyword evidence="3" id="KW-0378">Hydrolase</keyword>
<dbReference type="Proteomes" id="UP001519332">
    <property type="component" value="Unassembled WGS sequence"/>
</dbReference>
<dbReference type="EMBL" id="JAGINW010000001">
    <property type="protein sequence ID" value="MBP2330357.1"/>
    <property type="molecule type" value="Genomic_DNA"/>
</dbReference>
<dbReference type="InterPro" id="IPR012338">
    <property type="entry name" value="Beta-lactam/transpept-like"/>
</dbReference>
<dbReference type="Gene3D" id="3.40.710.10">
    <property type="entry name" value="DD-peptidase/beta-lactamase superfamily"/>
    <property type="match status" value="1"/>
</dbReference>
<keyword evidence="3" id="KW-0121">Carboxypeptidase</keyword>
<name>A0ABS4U131_9PSEU</name>
<proteinExistence type="predicted"/>
<evidence type="ECO:0000259" key="2">
    <source>
        <dbReference type="Pfam" id="PF00144"/>
    </source>
</evidence>
<dbReference type="EC" id="3.4.16.4" evidence="3"/>
<feature type="signal peptide" evidence="1">
    <location>
        <begin position="1"/>
        <end position="24"/>
    </location>
</feature>
<evidence type="ECO:0000313" key="3">
    <source>
        <dbReference type="EMBL" id="MBP2330357.1"/>
    </source>
</evidence>